<organism evidence="2 3">
    <name type="scientific">Cymbomonas tetramitiformis</name>
    <dbReference type="NCBI Taxonomy" id="36881"/>
    <lineage>
        <taxon>Eukaryota</taxon>
        <taxon>Viridiplantae</taxon>
        <taxon>Chlorophyta</taxon>
        <taxon>Pyramimonadophyceae</taxon>
        <taxon>Pyramimonadales</taxon>
        <taxon>Pyramimonadaceae</taxon>
        <taxon>Cymbomonas</taxon>
    </lineage>
</organism>
<reference evidence="2 3" key="1">
    <citation type="journal article" date="2015" name="Genome Biol. Evol.">
        <title>Comparative Genomics of a Bacterivorous Green Alga Reveals Evolutionary Causalities and Consequences of Phago-Mixotrophic Mode of Nutrition.</title>
        <authorList>
            <person name="Burns J.A."/>
            <person name="Paasch A."/>
            <person name="Narechania A."/>
            <person name="Kim E."/>
        </authorList>
    </citation>
    <scope>NUCLEOTIDE SEQUENCE [LARGE SCALE GENOMIC DNA]</scope>
    <source>
        <strain evidence="2 3">PLY_AMNH</strain>
    </source>
</reference>
<name>A0AAE0FJN9_9CHLO</name>
<protein>
    <submittedName>
        <fullName evidence="2">Uncharacterized protein</fullName>
    </submittedName>
</protein>
<sequence length="219" mass="25037">MSLDYQEKQYRIEYCLELAEVGRLGASCSMSPPLQPPTTHESVEDIDSQEPEPEPVKQVKEVRVRCIVKKVINVDLVAQTFKLWVFLEASWVDIELLGKTIDNKNTCSDYLRVVNDTEGKGEDNAKHYFAPRLSFMNLISVDDNEQWWKLYDADVTPVVCFRLGLRDMRRLPGRGCAPGDALQMWTENYGKHGIQVVFLRNEPRDMLIWPTGEGVQDGG</sequence>
<dbReference type="Proteomes" id="UP001190700">
    <property type="component" value="Unassembled WGS sequence"/>
</dbReference>
<comment type="caution">
    <text evidence="2">The sequence shown here is derived from an EMBL/GenBank/DDBJ whole genome shotgun (WGS) entry which is preliminary data.</text>
</comment>
<evidence type="ECO:0000313" key="3">
    <source>
        <dbReference type="Proteomes" id="UP001190700"/>
    </source>
</evidence>
<proteinExistence type="predicted"/>
<gene>
    <name evidence="2" type="ORF">CYMTET_30133</name>
</gene>
<keyword evidence="3" id="KW-1185">Reference proteome</keyword>
<feature type="region of interest" description="Disordered" evidence="1">
    <location>
        <begin position="29"/>
        <end position="54"/>
    </location>
</feature>
<dbReference type="AlphaFoldDB" id="A0AAE0FJN9"/>
<dbReference type="EMBL" id="LGRX02017307">
    <property type="protein sequence ID" value="KAK3260939.1"/>
    <property type="molecule type" value="Genomic_DNA"/>
</dbReference>
<feature type="compositionally biased region" description="Polar residues" evidence="1">
    <location>
        <begin position="29"/>
        <end position="40"/>
    </location>
</feature>
<evidence type="ECO:0000313" key="2">
    <source>
        <dbReference type="EMBL" id="KAK3260939.1"/>
    </source>
</evidence>
<evidence type="ECO:0000256" key="1">
    <source>
        <dbReference type="SAM" id="MobiDB-lite"/>
    </source>
</evidence>
<feature type="compositionally biased region" description="Acidic residues" evidence="1">
    <location>
        <begin position="44"/>
        <end position="53"/>
    </location>
</feature>
<accession>A0AAE0FJN9</accession>